<feature type="transmembrane region" description="Helical" evidence="1">
    <location>
        <begin position="113"/>
        <end position="132"/>
    </location>
</feature>
<name>A0ABU1L967_9FLAO</name>
<accession>A0ABU1L967</accession>
<comment type="caution">
    <text evidence="3">The sequence shown here is derived from an EMBL/GenBank/DDBJ whole genome shotgun (WGS) entry which is preliminary data.</text>
</comment>
<dbReference type="RefSeq" id="WP_115981533.1">
    <property type="nucleotide sequence ID" value="NZ_JAVDQS010000001.1"/>
</dbReference>
<dbReference type="EMBL" id="JAVDQS010000001">
    <property type="protein sequence ID" value="MDR6403263.1"/>
    <property type="molecule type" value="Genomic_DNA"/>
</dbReference>
<feature type="transmembrane region" description="Helical" evidence="1">
    <location>
        <begin position="7"/>
        <end position="24"/>
    </location>
</feature>
<feature type="domain" description="CAAX prenyl protease 2/Lysostaphin resistance protein A-like" evidence="2">
    <location>
        <begin position="51"/>
        <end position="153"/>
    </location>
</feature>
<dbReference type="Pfam" id="PF02517">
    <property type="entry name" value="Rce1-like"/>
    <property type="match status" value="1"/>
</dbReference>
<evidence type="ECO:0000259" key="2">
    <source>
        <dbReference type="Pfam" id="PF02517"/>
    </source>
</evidence>
<evidence type="ECO:0000313" key="4">
    <source>
        <dbReference type="Proteomes" id="UP001184853"/>
    </source>
</evidence>
<feature type="transmembrane region" description="Helical" evidence="1">
    <location>
        <begin position="51"/>
        <end position="69"/>
    </location>
</feature>
<organism evidence="3 4">
    <name type="scientific">Chryseobacterium geocarposphaerae</name>
    <dbReference type="NCBI Taxonomy" id="1416776"/>
    <lineage>
        <taxon>Bacteria</taxon>
        <taxon>Pseudomonadati</taxon>
        <taxon>Bacteroidota</taxon>
        <taxon>Flavobacteriia</taxon>
        <taxon>Flavobacteriales</taxon>
        <taxon>Weeksellaceae</taxon>
        <taxon>Chryseobacterium group</taxon>
        <taxon>Chryseobacterium</taxon>
    </lineage>
</organism>
<dbReference type="InterPro" id="IPR003675">
    <property type="entry name" value="Rce1/LyrA-like_dom"/>
</dbReference>
<sequence length="158" mass="18736">MKFEKNAYIKIAYFSIISIVYSYISSKIIEHLNIDENNIGGIAFKSRIQEIFVGLFFGPIIETLIFQLAPYKIIFYFKKIIQKYLLKKESQFLGLYILISSILFAISHSYSAYYIFLMIIPGVILSYSFYFFKKNYTYPILYTFLIHLIHNLFIFISE</sequence>
<protein>
    <recommendedName>
        <fullName evidence="2">CAAX prenyl protease 2/Lysostaphin resistance protein A-like domain-containing protein</fullName>
    </recommendedName>
</protein>
<reference evidence="3 4" key="1">
    <citation type="submission" date="2023-07" db="EMBL/GenBank/DDBJ databases">
        <title>Sorghum-associated microbial communities from plants grown in Nebraska, USA.</title>
        <authorList>
            <person name="Schachtman D."/>
        </authorList>
    </citation>
    <scope>NUCLEOTIDE SEQUENCE [LARGE SCALE GENOMIC DNA]</scope>
    <source>
        <strain evidence="3 4">DS1709</strain>
    </source>
</reference>
<evidence type="ECO:0000256" key="1">
    <source>
        <dbReference type="SAM" id="Phobius"/>
    </source>
</evidence>
<keyword evidence="1" id="KW-1133">Transmembrane helix</keyword>
<keyword evidence="1" id="KW-0812">Transmembrane</keyword>
<gene>
    <name evidence="3" type="ORF">J2781_000167</name>
</gene>
<feature type="transmembrane region" description="Helical" evidence="1">
    <location>
        <begin position="139"/>
        <end position="156"/>
    </location>
</feature>
<keyword evidence="1" id="KW-0472">Membrane</keyword>
<dbReference type="Proteomes" id="UP001184853">
    <property type="component" value="Unassembled WGS sequence"/>
</dbReference>
<feature type="transmembrane region" description="Helical" evidence="1">
    <location>
        <begin position="90"/>
        <end position="107"/>
    </location>
</feature>
<evidence type="ECO:0000313" key="3">
    <source>
        <dbReference type="EMBL" id="MDR6403263.1"/>
    </source>
</evidence>
<proteinExistence type="predicted"/>
<keyword evidence="4" id="KW-1185">Reference proteome</keyword>